<keyword evidence="4" id="KW-1185">Reference proteome</keyword>
<feature type="transmembrane region" description="Helical" evidence="1">
    <location>
        <begin position="29"/>
        <end position="49"/>
    </location>
</feature>
<dbReference type="Pfam" id="PF07331">
    <property type="entry name" value="TctB"/>
    <property type="match status" value="1"/>
</dbReference>
<dbReference type="AlphaFoldDB" id="A0A3S9B0W9"/>
<proteinExistence type="predicted"/>
<evidence type="ECO:0000313" key="4">
    <source>
        <dbReference type="Proteomes" id="UP000268192"/>
    </source>
</evidence>
<evidence type="ECO:0000256" key="1">
    <source>
        <dbReference type="SAM" id="Phobius"/>
    </source>
</evidence>
<feature type="transmembrane region" description="Helical" evidence="1">
    <location>
        <begin position="61"/>
        <end position="82"/>
    </location>
</feature>
<dbReference type="Proteomes" id="UP000268192">
    <property type="component" value="Chromosome"/>
</dbReference>
<protein>
    <submittedName>
        <fullName evidence="3">Tripartite tricarboxylate transporter TctB family protein</fullName>
    </submittedName>
</protein>
<keyword evidence="1" id="KW-1133">Transmembrane helix</keyword>
<dbReference type="InterPro" id="IPR009936">
    <property type="entry name" value="DUF1468"/>
</dbReference>
<dbReference type="EMBL" id="CP032509">
    <property type="protein sequence ID" value="AZN70606.1"/>
    <property type="molecule type" value="Genomic_DNA"/>
</dbReference>
<name>A0A3S9B0W9_9HYPH</name>
<dbReference type="KEGG" id="abaw:D5400_04365"/>
<accession>A0A3S9B0W9</accession>
<dbReference type="OrthoDB" id="8019410at2"/>
<keyword evidence="1" id="KW-0472">Membrane</keyword>
<dbReference type="RefSeq" id="WP_126008004.1">
    <property type="nucleotide sequence ID" value="NZ_CP032509.1"/>
</dbReference>
<feature type="domain" description="DUF1468" evidence="2">
    <location>
        <begin position="32"/>
        <end position="167"/>
    </location>
</feature>
<feature type="transmembrane region" description="Helical" evidence="1">
    <location>
        <begin position="102"/>
        <end position="133"/>
    </location>
</feature>
<reference evidence="3 4" key="1">
    <citation type="submission" date="2018-09" db="EMBL/GenBank/DDBJ databases">
        <title>Marinorhizobium profundi gen. nov., sp. nov., isolated from a deep-sea sediment sample from the New Britain Trench and proposal of Marinorhizobiaceae fam. nov. in the order Rhizobiales of the class Alphaproteobacteria.</title>
        <authorList>
            <person name="Cao J."/>
        </authorList>
    </citation>
    <scope>NUCLEOTIDE SEQUENCE [LARGE SCALE GENOMIC DNA]</scope>
    <source>
        <strain evidence="3 4">WS11</strain>
    </source>
</reference>
<evidence type="ECO:0000313" key="3">
    <source>
        <dbReference type="EMBL" id="AZN70606.1"/>
    </source>
</evidence>
<sequence>MSQPLAPLAASPETEVPASPVYRISALDYVPAIAMIALSIAIFAGTAGLKYWDNVTPGARFLPIWLSAAGGLLGLLLFISLWRGGDGGVLDLPDRVGLRRAVLALSAMAIFVVAAPVIGMVPVAGIFMLFMLLAVLGQRLVPSLITTAIVVFGLKFIFAYGLSVPLPAPLGF</sequence>
<gene>
    <name evidence="3" type="ORF">D5400_04365</name>
</gene>
<feature type="transmembrane region" description="Helical" evidence="1">
    <location>
        <begin position="140"/>
        <end position="162"/>
    </location>
</feature>
<evidence type="ECO:0000259" key="2">
    <source>
        <dbReference type="Pfam" id="PF07331"/>
    </source>
</evidence>
<organism evidence="3 4">
    <name type="scientific">Georhizobium profundi</name>
    <dbReference type="NCBI Taxonomy" id="2341112"/>
    <lineage>
        <taxon>Bacteria</taxon>
        <taxon>Pseudomonadati</taxon>
        <taxon>Pseudomonadota</taxon>
        <taxon>Alphaproteobacteria</taxon>
        <taxon>Hyphomicrobiales</taxon>
        <taxon>Rhizobiaceae</taxon>
        <taxon>Georhizobium</taxon>
    </lineage>
</organism>
<keyword evidence="1" id="KW-0812">Transmembrane</keyword>